<evidence type="ECO:0000313" key="3">
    <source>
        <dbReference type="Proteomes" id="UP000271974"/>
    </source>
</evidence>
<name>A0A3S0ZLF9_ELYCH</name>
<reference evidence="2 3" key="1">
    <citation type="submission" date="2019-01" db="EMBL/GenBank/DDBJ databases">
        <title>A draft genome assembly of the solar-powered sea slug Elysia chlorotica.</title>
        <authorList>
            <person name="Cai H."/>
            <person name="Li Q."/>
            <person name="Fang X."/>
            <person name="Li J."/>
            <person name="Curtis N.E."/>
            <person name="Altenburger A."/>
            <person name="Shibata T."/>
            <person name="Feng M."/>
            <person name="Maeda T."/>
            <person name="Schwartz J.A."/>
            <person name="Shigenobu S."/>
            <person name="Lundholm N."/>
            <person name="Nishiyama T."/>
            <person name="Yang H."/>
            <person name="Hasebe M."/>
            <person name="Li S."/>
            <person name="Pierce S.K."/>
            <person name="Wang J."/>
        </authorList>
    </citation>
    <scope>NUCLEOTIDE SEQUENCE [LARGE SCALE GENOMIC DNA]</scope>
    <source>
        <strain evidence="2">EC2010</strain>
        <tissue evidence="2">Whole organism of an adult</tissue>
    </source>
</reference>
<feature type="transmembrane region" description="Helical" evidence="1">
    <location>
        <begin position="20"/>
        <end position="36"/>
    </location>
</feature>
<keyword evidence="3" id="KW-1185">Reference proteome</keyword>
<proteinExistence type="predicted"/>
<feature type="transmembrane region" description="Helical" evidence="1">
    <location>
        <begin position="80"/>
        <end position="98"/>
    </location>
</feature>
<comment type="caution">
    <text evidence="2">The sequence shown here is derived from an EMBL/GenBank/DDBJ whole genome shotgun (WGS) entry which is preliminary data.</text>
</comment>
<protein>
    <submittedName>
        <fullName evidence="2">Uncharacterized protein</fullName>
    </submittedName>
</protein>
<evidence type="ECO:0000313" key="2">
    <source>
        <dbReference type="EMBL" id="RUS77611.1"/>
    </source>
</evidence>
<accession>A0A3S0ZLF9</accession>
<keyword evidence="1" id="KW-1133">Transmembrane helix</keyword>
<dbReference type="AlphaFoldDB" id="A0A3S0ZLF9"/>
<dbReference type="Proteomes" id="UP000271974">
    <property type="component" value="Unassembled WGS sequence"/>
</dbReference>
<dbReference type="EMBL" id="RQTK01000567">
    <property type="protein sequence ID" value="RUS77611.1"/>
    <property type="molecule type" value="Genomic_DNA"/>
</dbReference>
<gene>
    <name evidence="2" type="ORF">EGW08_014632</name>
</gene>
<organism evidence="2 3">
    <name type="scientific">Elysia chlorotica</name>
    <name type="common">Eastern emerald elysia</name>
    <name type="synonym">Sea slug</name>
    <dbReference type="NCBI Taxonomy" id="188477"/>
    <lineage>
        <taxon>Eukaryota</taxon>
        <taxon>Metazoa</taxon>
        <taxon>Spiralia</taxon>
        <taxon>Lophotrochozoa</taxon>
        <taxon>Mollusca</taxon>
        <taxon>Gastropoda</taxon>
        <taxon>Heterobranchia</taxon>
        <taxon>Euthyneura</taxon>
        <taxon>Panpulmonata</taxon>
        <taxon>Sacoglossa</taxon>
        <taxon>Placobranchoidea</taxon>
        <taxon>Plakobranchidae</taxon>
        <taxon>Elysia</taxon>
    </lineage>
</organism>
<keyword evidence="1" id="KW-0472">Membrane</keyword>
<sequence length="107" mass="13062">MIYTLCTKLQGHINGQLDTFFMLISYLYLMPIMHIMEANPTWRILDEHFSKKKRGKYIYIYIYPYKHNSYIMHKEKNFDSFYVTVFSKSVLILLYTYVNLMSFMKLQ</sequence>
<keyword evidence="1" id="KW-0812">Transmembrane</keyword>
<evidence type="ECO:0000256" key="1">
    <source>
        <dbReference type="SAM" id="Phobius"/>
    </source>
</evidence>